<evidence type="ECO:0000259" key="6">
    <source>
        <dbReference type="Pfam" id="PF14008"/>
    </source>
</evidence>
<evidence type="ECO:0000256" key="1">
    <source>
        <dbReference type="ARBA" id="ARBA00022729"/>
    </source>
</evidence>
<accession>A0A9D4GM37</accession>
<proteinExistence type="inferred from homology"/>
<keyword evidence="1 3" id="KW-0732">Signal</keyword>
<evidence type="ECO:0000313" key="8">
    <source>
        <dbReference type="EMBL" id="KAH3819699.1"/>
    </source>
</evidence>
<dbReference type="GO" id="GO:0046872">
    <property type="term" value="F:metal ion binding"/>
    <property type="evidence" value="ECO:0007669"/>
    <property type="project" value="InterPro"/>
</dbReference>
<dbReference type="Pfam" id="PF14008">
    <property type="entry name" value="Metallophos_C"/>
    <property type="match status" value="1"/>
</dbReference>
<dbReference type="InterPro" id="IPR004843">
    <property type="entry name" value="Calcineurin-like_PHP"/>
</dbReference>
<keyword evidence="3" id="KW-0378">Hydrolase</keyword>
<feature type="domain" description="Purple acid phosphatase N-terminal" evidence="7">
    <location>
        <begin position="47"/>
        <end position="139"/>
    </location>
</feature>
<dbReference type="SUPFAM" id="SSF49363">
    <property type="entry name" value="Purple acid phosphatase, N-terminal domain"/>
    <property type="match status" value="1"/>
</dbReference>
<dbReference type="Proteomes" id="UP000828390">
    <property type="component" value="Unassembled WGS sequence"/>
</dbReference>
<sequence length="540" mass="61975">MYAYTHVRLVCLAWSIAMAITADDKVAPPVLKANREILKPPSESYKPQQIHISLGDTTSEMNIMWATQVHDTSIVEFHTGDRQDMKRVEGQTRKLEADNTNGLKYLHHVKLEDLLPQTKYFYNVRGEADDTLSDQFSFTVPPVMAGNTHTFMVYGDLGTKAKDMQFLLQEALNEKYEAIFHVGDIAYDLDGNEGETGDKFLQTVEKVAARIPYMTIPGDHERNHSYLHYTYRFAMPNLPWPMPSDKLWYSLDIGPIHFVMYSTEVFFDDEVNAEVMLKWLKEDLDQANMQRSAKPWIIAMGHRPMYCSVDDIGDDCRRTVPVVRRELEDLFFAEGVDLIISGHQHFYERTWPIYKQKATQYNYRHPSAPVHLTIGTLGSVYKIDNSINLGGQWSAFVISEAGKESFGRLKVYNATHLSWEVRECSNGKVVDRMWINQPYHRPFHKQPEVFLPNPLGEMGQEWLDNQRSESFGLEAFLGIKGNHYGDDFQTKLTVLFCVFVICVVGLIARKKVLTLIRICCLKKEPCNKLKASLMSDSSNV</sequence>
<dbReference type="InterPro" id="IPR029052">
    <property type="entry name" value="Metallo-depent_PP-like"/>
</dbReference>
<evidence type="ECO:0000256" key="4">
    <source>
        <dbReference type="SAM" id="Phobius"/>
    </source>
</evidence>
<dbReference type="Pfam" id="PF16656">
    <property type="entry name" value="Pur_ac_phosph_N"/>
    <property type="match status" value="1"/>
</dbReference>
<keyword evidence="4" id="KW-0472">Membrane</keyword>
<dbReference type="EMBL" id="JAIWYP010000005">
    <property type="protein sequence ID" value="KAH3819699.1"/>
    <property type="molecule type" value="Genomic_DNA"/>
</dbReference>
<gene>
    <name evidence="8" type="ORF">DPMN_121442</name>
</gene>
<comment type="similarity">
    <text evidence="3">Belongs to the metallophosphoesterase superfamily. Purple acid phosphatase family.</text>
</comment>
<evidence type="ECO:0000313" key="9">
    <source>
        <dbReference type="Proteomes" id="UP000828390"/>
    </source>
</evidence>
<organism evidence="8 9">
    <name type="scientific">Dreissena polymorpha</name>
    <name type="common">Zebra mussel</name>
    <name type="synonym">Mytilus polymorpha</name>
    <dbReference type="NCBI Taxonomy" id="45954"/>
    <lineage>
        <taxon>Eukaryota</taxon>
        <taxon>Metazoa</taxon>
        <taxon>Spiralia</taxon>
        <taxon>Lophotrochozoa</taxon>
        <taxon>Mollusca</taxon>
        <taxon>Bivalvia</taxon>
        <taxon>Autobranchia</taxon>
        <taxon>Heteroconchia</taxon>
        <taxon>Euheterodonta</taxon>
        <taxon>Imparidentia</taxon>
        <taxon>Neoheterodontei</taxon>
        <taxon>Myida</taxon>
        <taxon>Dreissenoidea</taxon>
        <taxon>Dreissenidae</taxon>
        <taxon>Dreissena</taxon>
    </lineage>
</organism>
<dbReference type="EC" id="3.1.3.2" evidence="3"/>
<dbReference type="CDD" id="cd00839">
    <property type="entry name" value="MPP_PAPs"/>
    <property type="match status" value="1"/>
</dbReference>
<dbReference type="PANTHER" id="PTHR45867">
    <property type="entry name" value="PURPLE ACID PHOSPHATASE"/>
    <property type="match status" value="1"/>
</dbReference>
<feature type="domain" description="Purple acid phosphatase C-terminal" evidence="6">
    <location>
        <begin position="368"/>
        <end position="431"/>
    </location>
</feature>
<dbReference type="AlphaFoldDB" id="A0A9D4GM37"/>
<comment type="catalytic activity">
    <reaction evidence="3">
        <text>a phosphate monoester + H2O = an alcohol + phosphate</text>
        <dbReference type="Rhea" id="RHEA:15017"/>
        <dbReference type="ChEBI" id="CHEBI:15377"/>
        <dbReference type="ChEBI" id="CHEBI:30879"/>
        <dbReference type="ChEBI" id="CHEBI:43474"/>
        <dbReference type="ChEBI" id="CHEBI:67140"/>
        <dbReference type="EC" id="3.1.3.2"/>
    </reaction>
</comment>
<dbReference type="InterPro" id="IPR041792">
    <property type="entry name" value="MPP_PAP"/>
</dbReference>
<comment type="caution">
    <text evidence="8">The sequence shown here is derived from an EMBL/GenBank/DDBJ whole genome shotgun (WGS) entry which is preliminary data.</text>
</comment>
<keyword evidence="2" id="KW-0325">Glycoprotein</keyword>
<keyword evidence="4" id="KW-0812">Transmembrane</keyword>
<feature type="signal peptide" evidence="3">
    <location>
        <begin position="1"/>
        <end position="21"/>
    </location>
</feature>
<dbReference type="InterPro" id="IPR025733">
    <property type="entry name" value="PAPs_C"/>
</dbReference>
<protein>
    <recommendedName>
        <fullName evidence="3">Purple acid phosphatase</fullName>
        <ecNumber evidence="3">3.1.3.2</ecNumber>
    </recommendedName>
</protein>
<dbReference type="InterPro" id="IPR008963">
    <property type="entry name" value="Purple_acid_Pase-like_N"/>
</dbReference>
<dbReference type="GO" id="GO:0003993">
    <property type="term" value="F:acid phosphatase activity"/>
    <property type="evidence" value="ECO:0007669"/>
    <property type="project" value="UniProtKB-EC"/>
</dbReference>
<dbReference type="PANTHER" id="PTHR45867:SF10">
    <property type="entry name" value="PURPLE ACID PHOSPHATASE"/>
    <property type="match status" value="1"/>
</dbReference>
<reference evidence="8" key="2">
    <citation type="submission" date="2020-11" db="EMBL/GenBank/DDBJ databases">
        <authorList>
            <person name="McCartney M.A."/>
            <person name="Auch B."/>
            <person name="Kono T."/>
            <person name="Mallez S."/>
            <person name="Becker A."/>
            <person name="Gohl D.M."/>
            <person name="Silverstein K.A.T."/>
            <person name="Koren S."/>
            <person name="Bechman K.B."/>
            <person name="Herman A."/>
            <person name="Abrahante J.E."/>
            <person name="Garbe J."/>
        </authorList>
    </citation>
    <scope>NUCLEOTIDE SEQUENCE</scope>
    <source>
        <strain evidence="8">Duluth1</strain>
        <tissue evidence="8">Whole animal</tissue>
    </source>
</reference>
<feature type="transmembrane region" description="Helical" evidence="4">
    <location>
        <begin position="492"/>
        <end position="508"/>
    </location>
</feature>
<dbReference type="Pfam" id="PF00149">
    <property type="entry name" value="Metallophos"/>
    <property type="match status" value="1"/>
</dbReference>
<evidence type="ECO:0000256" key="3">
    <source>
        <dbReference type="RuleBase" id="RU361203"/>
    </source>
</evidence>
<keyword evidence="4" id="KW-1133">Transmembrane helix</keyword>
<dbReference type="SUPFAM" id="SSF56300">
    <property type="entry name" value="Metallo-dependent phosphatases"/>
    <property type="match status" value="1"/>
</dbReference>
<reference evidence="8" key="1">
    <citation type="journal article" date="2019" name="bioRxiv">
        <title>The Genome of the Zebra Mussel, Dreissena polymorpha: A Resource for Invasive Species Research.</title>
        <authorList>
            <person name="McCartney M.A."/>
            <person name="Auch B."/>
            <person name="Kono T."/>
            <person name="Mallez S."/>
            <person name="Zhang Y."/>
            <person name="Obille A."/>
            <person name="Becker A."/>
            <person name="Abrahante J.E."/>
            <person name="Garbe J."/>
            <person name="Badalamenti J.P."/>
            <person name="Herman A."/>
            <person name="Mangelson H."/>
            <person name="Liachko I."/>
            <person name="Sullivan S."/>
            <person name="Sone E.D."/>
            <person name="Koren S."/>
            <person name="Silverstein K.A.T."/>
            <person name="Beckman K.B."/>
            <person name="Gohl D.M."/>
        </authorList>
    </citation>
    <scope>NUCLEOTIDE SEQUENCE</scope>
    <source>
        <strain evidence="8">Duluth1</strain>
        <tissue evidence="8">Whole animal</tissue>
    </source>
</reference>
<dbReference type="InterPro" id="IPR015914">
    <property type="entry name" value="PAPs_N"/>
</dbReference>
<dbReference type="OrthoDB" id="45007at2759"/>
<evidence type="ECO:0000259" key="7">
    <source>
        <dbReference type="Pfam" id="PF16656"/>
    </source>
</evidence>
<dbReference type="Gene3D" id="3.60.21.10">
    <property type="match status" value="1"/>
</dbReference>
<feature type="domain" description="Calcineurin-like phosphoesterase" evidence="5">
    <location>
        <begin position="150"/>
        <end position="346"/>
    </location>
</feature>
<evidence type="ECO:0000259" key="5">
    <source>
        <dbReference type="Pfam" id="PF00149"/>
    </source>
</evidence>
<name>A0A9D4GM37_DREPO</name>
<evidence type="ECO:0000256" key="2">
    <source>
        <dbReference type="ARBA" id="ARBA00023180"/>
    </source>
</evidence>
<feature type="chain" id="PRO_5039748582" description="Purple acid phosphatase" evidence="3">
    <location>
        <begin position="22"/>
        <end position="540"/>
    </location>
</feature>
<dbReference type="Gene3D" id="2.60.40.380">
    <property type="entry name" value="Purple acid phosphatase-like, N-terminal"/>
    <property type="match status" value="1"/>
</dbReference>
<keyword evidence="9" id="KW-1185">Reference proteome</keyword>